<gene>
    <name evidence="2" type="ORF">OVA965_LOCUS2328</name>
    <name evidence="3" type="ORF">TMI583_LOCUS2328</name>
</gene>
<evidence type="ECO:0000259" key="1">
    <source>
        <dbReference type="Pfam" id="PF02014"/>
    </source>
</evidence>
<proteinExistence type="predicted"/>
<protein>
    <recommendedName>
        <fullName evidence="1">Reelin domain-containing protein</fullName>
    </recommendedName>
</protein>
<comment type="caution">
    <text evidence="2">The sequence shown here is derived from an EMBL/GenBank/DDBJ whole genome shotgun (WGS) entry which is preliminary data.</text>
</comment>
<dbReference type="InterPro" id="IPR002861">
    <property type="entry name" value="Reeler_dom"/>
</dbReference>
<dbReference type="PANTHER" id="PTHR45828">
    <property type="entry name" value="CYTOCHROME B561/FERRIC REDUCTASE TRANSMEMBRANE"/>
    <property type="match status" value="1"/>
</dbReference>
<evidence type="ECO:0000313" key="2">
    <source>
        <dbReference type="EMBL" id="CAF0756832.1"/>
    </source>
</evidence>
<dbReference type="GO" id="GO:0016020">
    <property type="term" value="C:membrane"/>
    <property type="evidence" value="ECO:0007669"/>
    <property type="project" value="TreeGrafter"/>
</dbReference>
<feature type="domain" description="Reelin" evidence="1">
    <location>
        <begin position="45"/>
        <end position="145"/>
    </location>
</feature>
<dbReference type="EMBL" id="CAJOBA010000486">
    <property type="protein sequence ID" value="CAF3536093.1"/>
    <property type="molecule type" value="Genomic_DNA"/>
</dbReference>
<accession>A0A8S2CNA0</accession>
<organism evidence="2 4">
    <name type="scientific">Didymodactylos carnosus</name>
    <dbReference type="NCBI Taxonomy" id="1234261"/>
    <lineage>
        <taxon>Eukaryota</taxon>
        <taxon>Metazoa</taxon>
        <taxon>Spiralia</taxon>
        <taxon>Gnathifera</taxon>
        <taxon>Rotifera</taxon>
        <taxon>Eurotatoria</taxon>
        <taxon>Bdelloidea</taxon>
        <taxon>Philodinida</taxon>
        <taxon>Philodinidae</taxon>
        <taxon>Didymodactylos</taxon>
    </lineage>
</organism>
<reference evidence="2" key="1">
    <citation type="submission" date="2021-02" db="EMBL/GenBank/DDBJ databases">
        <authorList>
            <person name="Nowell W R."/>
        </authorList>
    </citation>
    <scope>NUCLEOTIDE SEQUENCE</scope>
</reference>
<dbReference type="PANTHER" id="PTHR45828:SF33">
    <property type="entry name" value="DOMON DOMAIN-CONTAINING PROTEIN"/>
    <property type="match status" value="1"/>
</dbReference>
<name>A0A8S2CNA0_9BILA</name>
<evidence type="ECO:0000313" key="4">
    <source>
        <dbReference type="Proteomes" id="UP000677228"/>
    </source>
</evidence>
<dbReference type="InterPro" id="IPR051237">
    <property type="entry name" value="Ferric-chelate_Red/DefProt"/>
</dbReference>
<dbReference type="AlphaFoldDB" id="A0A8S2CNA0"/>
<dbReference type="Gene3D" id="2.60.40.4060">
    <property type="entry name" value="Reeler domain"/>
    <property type="match status" value="1"/>
</dbReference>
<dbReference type="Proteomes" id="UP000682733">
    <property type="component" value="Unassembled WGS sequence"/>
</dbReference>
<sequence length="155" mass="17994">MYLLNLKIVYKVVYPHNQAILFPFRFLLFVTIVYSLPHGAPEEACKTMIPHHKQNVPQPETTSPITSFKGVWNSEKTTVTVRIESNEPIKGIFIQGRKLNTDLPIGTFETEPSMHLVDCKTARLTHNKIFKDKKSFEFKWEKPVDFGNADKIQFW</sequence>
<evidence type="ECO:0000313" key="3">
    <source>
        <dbReference type="EMBL" id="CAF3536093.1"/>
    </source>
</evidence>
<dbReference type="EMBL" id="CAJNOK010000486">
    <property type="protein sequence ID" value="CAF0756832.1"/>
    <property type="molecule type" value="Genomic_DNA"/>
</dbReference>
<dbReference type="Pfam" id="PF02014">
    <property type="entry name" value="Reeler"/>
    <property type="match status" value="1"/>
</dbReference>
<dbReference type="InterPro" id="IPR042307">
    <property type="entry name" value="Reeler_sf"/>
</dbReference>
<dbReference type="Proteomes" id="UP000677228">
    <property type="component" value="Unassembled WGS sequence"/>
</dbReference>